<dbReference type="PANTHER" id="PTHR36512">
    <property type="entry name" value="D-AMINOPEPTIDASE"/>
    <property type="match status" value="1"/>
</dbReference>
<evidence type="ECO:0000313" key="3">
    <source>
        <dbReference type="Proteomes" id="UP000286974"/>
    </source>
</evidence>
<dbReference type="Gene3D" id="3.60.70.12">
    <property type="entry name" value="L-amino peptidase D-ALA esterase/amidase"/>
    <property type="match status" value="1"/>
</dbReference>
<organism evidence="2 3">
    <name type="scientific">Lentilactobacillus kosonis</name>
    <dbReference type="NCBI Taxonomy" id="2810561"/>
    <lineage>
        <taxon>Bacteria</taxon>
        <taxon>Bacillati</taxon>
        <taxon>Bacillota</taxon>
        <taxon>Bacilli</taxon>
        <taxon>Lactobacillales</taxon>
        <taxon>Lactobacillaceae</taxon>
        <taxon>Lentilactobacillus</taxon>
    </lineage>
</organism>
<dbReference type="PANTHER" id="PTHR36512:SF3">
    <property type="entry name" value="BLR5678 PROTEIN"/>
    <property type="match status" value="1"/>
</dbReference>
<dbReference type="SUPFAM" id="SSF56266">
    <property type="entry name" value="DmpA/ArgJ-like"/>
    <property type="match status" value="1"/>
</dbReference>
<name>A0A401FK71_9LACO</name>
<proteinExistence type="inferred from homology"/>
<keyword evidence="2" id="KW-0031">Aminopeptidase</keyword>
<dbReference type="GO" id="GO:0004177">
    <property type="term" value="F:aminopeptidase activity"/>
    <property type="evidence" value="ECO:0007669"/>
    <property type="project" value="UniProtKB-KW"/>
</dbReference>
<comment type="similarity">
    <text evidence="1">Belongs to the peptidase S58 family.</text>
</comment>
<evidence type="ECO:0000256" key="1">
    <source>
        <dbReference type="ARBA" id="ARBA00007068"/>
    </source>
</evidence>
<dbReference type="InterPro" id="IPR005321">
    <property type="entry name" value="Peptidase_S58_DmpA"/>
</dbReference>
<dbReference type="Proteomes" id="UP000286974">
    <property type="component" value="Unassembled WGS sequence"/>
</dbReference>
<keyword evidence="2" id="KW-0645">Protease</keyword>
<dbReference type="Pfam" id="PF03576">
    <property type="entry name" value="Peptidase_S58"/>
    <property type="match status" value="1"/>
</dbReference>
<gene>
    <name evidence="2" type="ORF">NBRC111893_925</name>
</gene>
<protein>
    <submittedName>
        <fullName evidence="2">D-aminopeptidase</fullName>
        <ecNumber evidence="2">3.4.11.19</ecNumber>
    </submittedName>
</protein>
<keyword evidence="2" id="KW-0378">Hydrolase</keyword>
<comment type="caution">
    <text evidence="2">The sequence shown here is derived from an EMBL/GenBank/DDBJ whole genome shotgun (WGS) entry which is preliminary data.</text>
</comment>
<sequence>MGLSKALFNDLSEGIKGPKNLITDVSGVKVGHVTIDDGKVHSGVTAIIPGTGNLFRDKLPAGSCVLNGFGKSVGLVQIDELGTLETPIVLTNTFAVGTAVNALTRKMLAQIRKLVILLVRSIQWLPNATMGMFQISELCELPNMMLIKRLRMLMKILPKERLELVVG</sequence>
<accession>A0A401FK71</accession>
<reference evidence="2 3" key="1">
    <citation type="submission" date="2017-11" db="EMBL/GenBank/DDBJ databases">
        <title>Draft Genome Sequence of Lactobacillus curieae NBRC 111893 isolated from Koso, a Japanese sugar-Vegetable Fermented Beverage.</title>
        <authorList>
            <person name="Chiou T.Y."/>
            <person name="Oshima K."/>
            <person name="Suda W."/>
            <person name="Hattori M."/>
            <person name="Takahashi T."/>
        </authorList>
    </citation>
    <scope>NUCLEOTIDE SEQUENCE [LARGE SCALE GENOMIC DNA]</scope>
    <source>
        <strain evidence="2 3">NBRC111893</strain>
    </source>
</reference>
<evidence type="ECO:0000313" key="2">
    <source>
        <dbReference type="EMBL" id="GAY72779.1"/>
    </source>
</evidence>
<keyword evidence="3" id="KW-1185">Reference proteome</keyword>
<dbReference type="EC" id="3.4.11.19" evidence="2"/>
<dbReference type="InterPro" id="IPR016117">
    <property type="entry name" value="ArgJ-like_dom_sf"/>
</dbReference>
<dbReference type="EMBL" id="BEXA01000002">
    <property type="protein sequence ID" value="GAY72779.1"/>
    <property type="molecule type" value="Genomic_DNA"/>
</dbReference>
<dbReference type="AlphaFoldDB" id="A0A401FK71"/>